<proteinExistence type="predicted"/>
<feature type="region of interest" description="Disordered" evidence="1">
    <location>
        <begin position="1"/>
        <end position="67"/>
    </location>
</feature>
<organism evidence="3 4">
    <name type="scientific">Xenotaenia resolanae</name>
    <dbReference type="NCBI Taxonomy" id="208358"/>
    <lineage>
        <taxon>Eukaryota</taxon>
        <taxon>Metazoa</taxon>
        <taxon>Chordata</taxon>
        <taxon>Craniata</taxon>
        <taxon>Vertebrata</taxon>
        <taxon>Euteleostomi</taxon>
        <taxon>Actinopterygii</taxon>
        <taxon>Neopterygii</taxon>
        <taxon>Teleostei</taxon>
        <taxon>Neoteleostei</taxon>
        <taxon>Acanthomorphata</taxon>
        <taxon>Ovalentaria</taxon>
        <taxon>Atherinomorphae</taxon>
        <taxon>Cyprinodontiformes</taxon>
        <taxon>Goodeidae</taxon>
        <taxon>Xenotaenia</taxon>
    </lineage>
</organism>
<dbReference type="Proteomes" id="UP001444071">
    <property type="component" value="Unassembled WGS sequence"/>
</dbReference>
<dbReference type="Gene3D" id="1.20.5.170">
    <property type="match status" value="1"/>
</dbReference>
<feature type="compositionally biased region" description="Basic and acidic residues" evidence="1">
    <location>
        <begin position="45"/>
        <end position="67"/>
    </location>
</feature>
<dbReference type="SUPFAM" id="SSF57959">
    <property type="entry name" value="Leucine zipper domain"/>
    <property type="match status" value="1"/>
</dbReference>
<evidence type="ECO:0000256" key="1">
    <source>
        <dbReference type="SAM" id="MobiDB-lite"/>
    </source>
</evidence>
<dbReference type="InterPro" id="IPR004827">
    <property type="entry name" value="bZIP"/>
</dbReference>
<protein>
    <recommendedName>
        <fullName evidence="2">BZIP domain-containing protein</fullName>
    </recommendedName>
</protein>
<gene>
    <name evidence="3" type="ORF">XENORESO_014290</name>
</gene>
<comment type="caution">
    <text evidence="3">The sequence shown here is derived from an EMBL/GenBank/DDBJ whole genome shotgun (WGS) entry which is preliminary data.</text>
</comment>
<evidence type="ECO:0000259" key="2">
    <source>
        <dbReference type="PROSITE" id="PS00036"/>
    </source>
</evidence>
<feature type="domain" description="BZIP" evidence="2">
    <location>
        <begin position="41"/>
        <end position="56"/>
    </location>
</feature>
<dbReference type="InterPro" id="IPR046347">
    <property type="entry name" value="bZIP_sf"/>
</dbReference>
<evidence type="ECO:0000313" key="3">
    <source>
        <dbReference type="EMBL" id="MEQ2272418.1"/>
    </source>
</evidence>
<feature type="compositionally biased region" description="Low complexity" evidence="1">
    <location>
        <begin position="13"/>
        <end position="24"/>
    </location>
</feature>
<evidence type="ECO:0000313" key="4">
    <source>
        <dbReference type="Proteomes" id="UP001444071"/>
    </source>
</evidence>
<accession>A0ABV0WRY3</accession>
<name>A0ABV0WRY3_9TELE</name>
<keyword evidence="4" id="KW-1185">Reference proteome</keyword>
<dbReference type="PROSITE" id="PS00036">
    <property type="entry name" value="BZIP_BASIC"/>
    <property type="match status" value="1"/>
</dbReference>
<reference evidence="3 4" key="1">
    <citation type="submission" date="2021-06" db="EMBL/GenBank/DDBJ databases">
        <authorList>
            <person name="Palmer J.M."/>
        </authorList>
    </citation>
    <scope>NUCLEOTIDE SEQUENCE [LARGE SCALE GENOMIC DNA]</scope>
    <source>
        <strain evidence="3 4">XR_2019</strain>
        <tissue evidence="3">Muscle</tissue>
    </source>
</reference>
<dbReference type="EMBL" id="JAHRIM010070064">
    <property type="protein sequence ID" value="MEQ2272418.1"/>
    <property type="molecule type" value="Genomic_DNA"/>
</dbReference>
<sequence>MDTGYELSSPCGSLSTEEYSSSISALEREGEGNQPRPRGTKRREKNRDAARKSRRKQTERADELHEV</sequence>